<evidence type="ECO:0000256" key="4">
    <source>
        <dbReference type="PROSITE-ProRule" id="PRU00335"/>
    </source>
</evidence>
<keyword evidence="7" id="KW-1185">Reference proteome</keyword>
<reference evidence="6 7" key="1">
    <citation type="submission" date="2018-01" db="EMBL/GenBank/DDBJ databases">
        <title>Whole genome sequencing of Histamine producing bacteria.</title>
        <authorList>
            <person name="Butler K."/>
        </authorList>
    </citation>
    <scope>NUCLEOTIDE SEQUENCE [LARGE SCALE GENOMIC DNA]</scope>
    <source>
        <strain evidence="6 7">JCM 12947</strain>
    </source>
</reference>
<dbReference type="AlphaFoldDB" id="A0A2T3JN63"/>
<comment type="caution">
    <text evidence="6">The sequence shown here is derived from an EMBL/GenBank/DDBJ whole genome shotgun (WGS) entry which is preliminary data.</text>
</comment>
<dbReference type="InterPro" id="IPR001647">
    <property type="entry name" value="HTH_TetR"/>
</dbReference>
<dbReference type="EMBL" id="PYMJ01000003">
    <property type="protein sequence ID" value="PSU50485.1"/>
    <property type="molecule type" value="Genomic_DNA"/>
</dbReference>
<keyword evidence="2 4" id="KW-0238">DNA-binding</keyword>
<name>A0A2T3JN63_9GAMM</name>
<organism evidence="6 7">
    <name type="scientific">Photobacterium frigidiphilum</name>
    <dbReference type="NCBI Taxonomy" id="264736"/>
    <lineage>
        <taxon>Bacteria</taxon>
        <taxon>Pseudomonadati</taxon>
        <taxon>Pseudomonadota</taxon>
        <taxon>Gammaproteobacteria</taxon>
        <taxon>Vibrionales</taxon>
        <taxon>Vibrionaceae</taxon>
        <taxon>Photobacterium</taxon>
    </lineage>
</organism>
<evidence type="ECO:0000256" key="3">
    <source>
        <dbReference type="ARBA" id="ARBA00023163"/>
    </source>
</evidence>
<dbReference type="OrthoDB" id="116240at2"/>
<evidence type="ECO:0000313" key="6">
    <source>
        <dbReference type="EMBL" id="PSU50485.1"/>
    </source>
</evidence>
<dbReference type="Gene3D" id="1.10.357.10">
    <property type="entry name" value="Tetracycline Repressor, domain 2"/>
    <property type="match status" value="1"/>
</dbReference>
<dbReference type="SUPFAM" id="SSF46689">
    <property type="entry name" value="Homeodomain-like"/>
    <property type="match status" value="1"/>
</dbReference>
<evidence type="ECO:0000256" key="2">
    <source>
        <dbReference type="ARBA" id="ARBA00023125"/>
    </source>
</evidence>
<dbReference type="PRINTS" id="PR00455">
    <property type="entry name" value="HTHTETR"/>
</dbReference>
<feature type="DNA-binding region" description="H-T-H motif" evidence="4">
    <location>
        <begin position="28"/>
        <end position="47"/>
    </location>
</feature>
<dbReference type="PANTHER" id="PTHR47506">
    <property type="entry name" value="TRANSCRIPTIONAL REGULATORY PROTEIN"/>
    <property type="match status" value="1"/>
</dbReference>
<keyword evidence="1" id="KW-0805">Transcription regulation</keyword>
<dbReference type="GO" id="GO:0003677">
    <property type="term" value="F:DNA binding"/>
    <property type="evidence" value="ECO:0007669"/>
    <property type="project" value="UniProtKB-UniRule"/>
</dbReference>
<gene>
    <name evidence="6" type="ORF">C9J12_03955</name>
</gene>
<feature type="domain" description="HTH tetR-type" evidence="5">
    <location>
        <begin position="5"/>
        <end position="65"/>
    </location>
</feature>
<dbReference type="Proteomes" id="UP000240987">
    <property type="component" value="Unassembled WGS sequence"/>
</dbReference>
<dbReference type="PROSITE" id="PS01081">
    <property type="entry name" value="HTH_TETR_1"/>
    <property type="match status" value="1"/>
</dbReference>
<dbReference type="InterPro" id="IPR009057">
    <property type="entry name" value="Homeodomain-like_sf"/>
</dbReference>
<dbReference type="InterPro" id="IPR036271">
    <property type="entry name" value="Tet_transcr_reg_TetR-rel_C_sf"/>
</dbReference>
<proteinExistence type="predicted"/>
<evidence type="ECO:0000313" key="7">
    <source>
        <dbReference type="Proteomes" id="UP000240987"/>
    </source>
</evidence>
<dbReference type="PANTHER" id="PTHR47506:SF1">
    <property type="entry name" value="HTH-TYPE TRANSCRIPTIONAL REGULATOR YJDC"/>
    <property type="match status" value="1"/>
</dbReference>
<dbReference type="RefSeq" id="WP_107241519.1">
    <property type="nucleotide sequence ID" value="NZ_PYMJ01000003.1"/>
</dbReference>
<keyword evidence="3" id="KW-0804">Transcription</keyword>
<dbReference type="SUPFAM" id="SSF48498">
    <property type="entry name" value="Tetracyclin repressor-like, C-terminal domain"/>
    <property type="match status" value="1"/>
</dbReference>
<dbReference type="Pfam" id="PF00440">
    <property type="entry name" value="TetR_N"/>
    <property type="match status" value="1"/>
</dbReference>
<evidence type="ECO:0000259" key="5">
    <source>
        <dbReference type="PROSITE" id="PS50977"/>
    </source>
</evidence>
<dbReference type="PROSITE" id="PS50977">
    <property type="entry name" value="HTH_TETR_2"/>
    <property type="match status" value="1"/>
</dbReference>
<evidence type="ECO:0000256" key="1">
    <source>
        <dbReference type="ARBA" id="ARBA00023015"/>
    </source>
</evidence>
<dbReference type="InterPro" id="IPR023772">
    <property type="entry name" value="DNA-bd_HTH_TetR-type_CS"/>
</dbReference>
<sequence>MSRCEEKKRNAINKTVELCSQYGFHGTSMDKITAATGLSKATIYKYFLSKENLIAQALDAYGKSAIEHLTKVMNDDSLSLEDKLSERFETLRQSLAVDAFNGCYFQLAYSEFCNAEENITDICTLYKQQRVSMVCKLLEAHNVENAQEKAVKAELIFNGLIATLQISKDPTLIDIARDMYMDVISR</sequence>
<protein>
    <submittedName>
        <fullName evidence="6">TetR family transcriptional regulator</fullName>
    </submittedName>
</protein>
<accession>A0A2T3JN63</accession>